<dbReference type="InterPro" id="IPR049352">
    <property type="entry name" value="Rost"/>
</dbReference>
<feature type="transmembrane region" description="Helical" evidence="1">
    <location>
        <begin position="233"/>
        <end position="252"/>
    </location>
</feature>
<keyword evidence="1" id="KW-0812">Transmembrane</keyword>
<feature type="transmembrane region" description="Helical" evidence="1">
    <location>
        <begin position="31"/>
        <end position="54"/>
    </location>
</feature>
<feature type="transmembrane region" description="Helical" evidence="1">
    <location>
        <begin position="272"/>
        <end position="296"/>
    </location>
</feature>
<keyword evidence="1" id="KW-0472">Membrane</keyword>
<reference evidence="2 3" key="1">
    <citation type="submission" date="2022-05" db="EMBL/GenBank/DDBJ databases">
        <authorList>
            <consortium name="Genoscope - CEA"/>
            <person name="William W."/>
        </authorList>
    </citation>
    <scope>NUCLEOTIDE SEQUENCE [LARGE SCALE GENOMIC DNA]</scope>
</reference>
<evidence type="ECO:0000313" key="3">
    <source>
        <dbReference type="Proteomes" id="UP001159427"/>
    </source>
</evidence>
<dbReference type="PANTHER" id="PTHR12242:SF45">
    <property type="entry name" value="MARVEL DOMAIN-CONTAINING PROTEIN"/>
    <property type="match status" value="1"/>
</dbReference>
<keyword evidence="3" id="KW-1185">Reference proteome</keyword>
<name>A0ABN8M208_9CNID</name>
<organism evidence="2 3">
    <name type="scientific">Porites evermanni</name>
    <dbReference type="NCBI Taxonomy" id="104178"/>
    <lineage>
        <taxon>Eukaryota</taxon>
        <taxon>Metazoa</taxon>
        <taxon>Cnidaria</taxon>
        <taxon>Anthozoa</taxon>
        <taxon>Hexacorallia</taxon>
        <taxon>Scleractinia</taxon>
        <taxon>Fungiina</taxon>
        <taxon>Poritidae</taxon>
        <taxon>Porites</taxon>
    </lineage>
</organism>
<feature type="transmembrane region" description="Helical" evidence="1">
    <location>
        <begin position="202"/>
        <end position="221"/>
    </location>
</feature>
<gene>
    <name evidence="2" type="ORF">PEVE_00014143</name>
</gene>
<protein>
    <recommendedName>
        <fullName evidence="4">Protein rolling stone</fullName>
    </recommendedName>
</protein>
<evidence type="ECO:0000256" key="1">
    <source>
        <dbReference type="SAM" id="Phobius"/>
    </source>
</evidence>
<proteinExistence type="predicted"/>
<feature type="transmembrane region" description="Helical" evidence="1">
    <location>
        <begin position="166"/>
        <end position="190"/>
    </location>
</feature>
<evidence type="ECO:0000313" key="2">
    <source>
        <dbReference type="EMBL" id="CAH3022103.1"/>
    </source>
</evidence>
<sequence>MAGWSILRKEFRLVKFRLLYPNSADFAESPWFGVLYVLLYRFFIAVFCTCATIWSGFYYRHNGAKWFIYLTNWSFFCATVYFICATIVTGLHYKNQLKQRVNTANDQKEIKNGVEMSAKNEDNKKSACEQGSNLVTTPGDGESEIGFTGYVLGASRDTPMRWFHQVLWVIYNIAVVAAVLVTITFWSLIYTSFGRGRSPISVIFHAVNSVVMVADTMLSSIPVRLFHFVYPMLYSITYISFTVIYWACGGISSHGNTYIYPQTDYSRPVFSAISLACLVLIALPLCHSLVFGLYCLRVWIKTKCLKKA</sequence>
<keyword evidence="1" id="KW-1133">Transmembrane helix</keyword>
<evidence type="ECO:0008006" key="4">
    <source>
        <dbReference type="Google" id="ProtNLM"/>
    </source>
</evidence>
<accession>A0ABN8M208</accession>
<dbReference type="PANTHER" id="PTHR12242">
    <property type="entry name" value="OS02G0130600 PROTEIN-RELATED"/>
    <property type="match status" value="1"/>
</dbReference>
<dbReference type="EMBL" id="CALNXI010000206">
    <property type="protein sequence ID" value="CAH3022103.1"/>
    <property type="molecule type" value="Genomic_DNA"/>
</dbReference>
<feature type="transmembrane region" description="Helical" evidence="1">
    <location>
        <begin position="66"/>
        <end position="91"/>
    </location>
</feature>
<dbReference type="Pfam" id="PF21534">
    <property type="entry name" value="Rost"/>
    <property type="match status" value="1"/>
</dbReference>
<comment type="caution">
    <text evidence="2">The sequence shown here is derived from an EMBL/GenBank/DDBJ whole genome shotgun (WGS) entry which is preliminary data.</text>
</comment>
<dbReference type="Proteomes" id="UP001159427">
    <property type="component" value="Unassembled WGS sequence"/>
</dbReference>